<dbReference type="PANTHER" id="PTHR43173">
    <property type="entry name" value="ABC1 FAMILY PROTEIN"/>
    <property type="match status" value="1"/>
</dbReference>
<sequence>MSVSVSAVEAKRQAEQEKKKQEAEARKLEEAKKKEEAEKARAEEAAKRKAEEEKKKQEAEAKKLEEAKKREEAEKARAEEAAKRKAEEEAKKKEAEAKRQAEQEKKQQEAEARKLEEAKKKEEAEKARAEEAAKRKAEEEKKKQEAEAKKLEEAKKREEAEKARAEEAAKRKAEEEAKKKEAEAKRQAEQEKKQQEAEAKKLEEAKKKEEAEKARAEEAAKRKAEEEKKKQEAEAKKLEEAKKREEAEKARAEEAAKRKAEEEAKKKEAEAKRQAEQEKKQQEAEAKKLEEAKKKEEAEKARAEEAAKRKAEEEKKKQEAEAKKLEEAKKREEAEKARAEEAAKRKAEEEAKKKEAEAKRLAEQEKKQQEAEAKKLEEAKKKEEAEKARAEEAAKRKAEEEKKKQEAEARKLEEAKKKEEAEKARAEEAAKRKAEEEQKKQEAEAKKAADEKAAAEAKQAREEKAKAERAAAEAKKAADEKAAADAKKVCSASLHRGRRRTITSESVTWVKNDEIALNNYVGHGWTGGDGRGTKTEQHATKEHDDEQESIPDWGDDVVDDVVDTAEENLAMAREEQVKAERAAAEAKKAADEKAAADAKKAAEAKAAAEAKKPARSSSAPAKVKKPADVELAESSTRRLKLKEKYSKALQEVEQKSKEAEAKDRDLINQASGLDSKIKKVDEEYKKALGSNKDAKLKELNQLRDQRVVVGKQRKAVEASLVDQKRATNTAKKSADVSWEMSVRSLLLPLGPTALCPLWTTGLLDTISVRPIQHMGLVARGILILLALHAVSAYRFDTQPRRDEVRTSEALRGATRCQYSSFPSAVPSGRPPFKSLIALCPNNELKSKCAHEARSSAFRVVVIPQDSLGIADCENFCSANYAMESDGGRCLGYVVRNPFNDKVEKGKAQCWLIRGNAEVSGSHPDEVKLDRDSYKASNPKLTYIKEYCGCEARYVHFVRPEFRTELAVKRHRLALLRKEDPDSTELPELSKRVGVLEKEEQRYERLEKFEGIYDWLPLRPPHKISKGLERILPNWLVKSMKPSLITNQGIHYSNYWHAPVRISKIFKKSDLSSFLYRCLDKESDTESWYLATQGDPITWASRTFEDLANRSEEDVKEQLSDETFIQKIFFRMECVGTKVGDDNMVRIQADGEPLGAWLDEHFVSSYEFPKERLKRTISLKTPRGCYPTNKKAEEASEEKVIEEVGACPVAALTKPANASMIGLRTFWDDDAGAMEKIGAAQWFIDTMNKHQRISGTVFTVAKWVSRGVNALWGGKEEKKEEKVAKWSDFSSQEMKAMLERTTVLLKGISRLFLVMEAASNTEDMQIKLVCAKEVLDSIFEVGGLLPKVSQNLAMRPDLVKDDFVRNKLKETQNANPSRSEEETIAYLEKQAPEISIPGFEQTVPMLRLLKYEKALSAGSVGQVDLFRLRDGPEGVDVVTRREFKSMMPEGHGDVVIVKTVFEETEAEYKNDWNLLEQFFTNFKDSLDASLSVMWKILSPMKKSIFDEFDLRDEAKFTMRGKEMLAEFTQNINKGLYQPTLRPHSLTLTTPNAVATSSKYILIQSLASGTPLKNFLENSNGQMEPLVEWRQGVYSAILMVYGHMVVKHGFFQSDPHNGNWFWEPESRTVTLIDWGGVGQLDDDTHCKLANLYSHMGSLVKEWNDCESVELSGADEIAGVYHRSGFSIYEAKENQTALLLGYTYGVAYYNEELGYRLFFSGGTTWKVVLEYPGRQELYSTLAELETTTGDIERLAHQPAQRWKIFKSGKHKKNVAVTVTVSDPAKRCGLPSRKQAYSQAARNMGLGLNFNCKAEDTVLLPEAPLAQVEDLTKWKDNGKRQLGCIRKTEEENFVWWGVHNPFKLRVQTDEHGRRFVKLASTKWDLDADPAQTDFYAGWVHDVFMEKSKAEIVKLTYPKRSMLLSAAQNQLALAASLYDSDLLLAAVLGIAAKTSVGLVSPEVPNEYVLLARCIVVFHGMLGDVVKENFMRLIVSGQQDYLQWLLRPSGDRFFRSWKKPALEYLASHRETCSSEGWDLRQREGR</sequence>
<feature type="compositionally biased region" description="Basic and acidic residues" evidence="2">
    <location>
        <begin position="531"/>
        <end position="544"/>
    </location>
</feature>
<feature type="region of interest" description="Disordered" evidence="2">
    <location>
        <begin position="573"/>
        <end position="637"/>
    </location>
</feature>
<feature type="compositionally biased region" description="Basic and acidic residues" evidence="2">
    <location>
        <begin position="9"/>
        <end position="488"/>
    </location>
</feature>
<protein>
    <submittedName>
        <fullName evidence="3">Muscle M-line assembly protein unc-89</fullName>
    </submittedName>
</protein>
<evidence type="ECO:0000313" key="4">
    <source>
        <dbReference type="Proteomes" id="UP000186817"/>
    </source>
</evidence>
<dbReference type="InterPro" id="IPR051130">
    <property type="entry name" value="Mito_struct-func_regulator"/>
</dbReference>
<keyword evidence="4" id="KW-1185">Reference proteome</keyword>
<accession>A0A1Q9E3A3</accession>
<organism evidence="3 4">
    <name type="scientific">Symbiodinium microadriaticum</name>
    <name type="common">Dinoflagellate</name>
    <name type="synonym">Zooxanthella microadriatica</name>
    <dbReference type="NCBI Taxonomy" id="2951"/>
    <lineage>
        <taxon>Eukaryota</taxon>
        <taxon>Sar</taxon>
        <taxon>Alveolata</taxon>
        <taxon>Dinophyceae</taxon>
        <taxon>Suessiales</taxon>
        <taxon>Symbiodiniaceae</taxon>
        <taxon>Symbiodinium</taxon>
    </lineage>
</organism>
<evidence type="ECO:0000256" key="1">
    <source>
        <dbReference type="SAM" id="Coils"/>
    </source>
</evidence>
<feature type="region of interest" description="Disordered" evidence="2">
    <location>
        <begin position="520"/>
        <end position="556"/>
    </location>
</feature>
<evidence type="ECO:0000313" key="3">
    <source>
        <dbReference type="EMBL" id="OLQ01897.1"/>
    </source>
</evidence>
<dbReference type="OrthoDB" id="412224at2759"/>
<feature type="coiled-coil region" evidence="1">
    <location>
        <begin position="638"/>
        <end position="705"/>
    </location>
</feature>
<keyword evidence="1" id="KW-0175">Coiled coil</keyword>
<name>A0A1Q9E3A3_SYMMI</name>
<dbReference type="PANTHER" id="PTHR43173:SF34">
    <property type="entry name" value="ABC1 ATYPICAL KINASE-LIKE DOMAIN-CONTAINING PROTEIN"/>
    <property type="match status" value="1"/>
</dbReference>
<comment type="caution">
    <text evidence="3">The sequence shown here is derived from an EMBL/GenBank/DDBJ whole genome shotgun (WGS) entry which is preliminary data.</text>
</comment>
<gene>
    <name evidence="3" type="primary">unc-89</name>
    <name evidence="3" type="ORF">AK812_SmicGene15296</name>
</gene>
<dbReference type="EMBL" id="LSRX01000278">
    <property type="protein sequence ID" value="OLQ01897.1"/>
    <property type="molecule type" value="Genomic_DNA"/>
</dbReference>
<dbReference type="Proteomes" id="UP000186817">
    <property type="component" value="Unassembled WGS sequence"/>
</dbReference>
<feature type="region of interest" description="Disordered" evidence="2">
    <location>
        <begin position="1"/>
        <end position="502"/>
    </location>
</feature>
<feature type="compositionally biased region" description="Acidic residues" evidence="2">
    <location>
        <begin position="545"/>
        <end position="556"/>
    </location>
</feature>
<proteinExistence type="predicted"/>
<evidence type="ECO:0000256" key="2">
    <source>
        <dbReference type="SAM" id="MobiDB-lite"/>
    </source>
</evidence>
<feature type="compositionally biased region" description="Basic and acidic residues" evidence="2">
    <location>
        <begin position="573"/>
        <end position="612"/>
    </location>
</feature>
<reference evidence="3 4" key="1">
    <citation type="submission" date="2016-02" db="EMBL/GenBank/DDBJ databases">
        <title>Genome analysis of coral dinoflagellate symbionts highlights evolutionary adaptations to a symbiotic lifestyle.</title>
        <authorList>
            <person name="Aranda M."/>
            <person name="Li Y."/>
            <person name="Liew Y.J."/>
            <person name="Baumgarten S."/>
            <person name="Simakov O."/>
            <person name="Wilson M."/>
            <person name="Piel J."/>
            <person name="Ashoor H."/>
            <person name="Bougouffa S."/>
            <person name="Bajic V.B."/>
            <person name="Ryu T."/>
            <person name="Ravasi T."/>
            <person name="Bayer T."/>
            <person name="Micklem G."/>
            <person name="Kim H."/>
            <person name="Bhak J."/>
            <person name="Lajeunesse T.C."/>
            <person name="Voolstra C.R."/>
        </authorList>
    </citation>
    <scope>NUCLEOTIDE SEQUENCE [LARGE SCALE GENOMIC DNA]</scope>
    <source>
        <strain evidence="3 4">CCMP2467</strain>
    </source>
</reference>